<comment type="function">
    <text evidence="9">Essential component of the signal peptidase complex (SPC) which catalyzes the cleavage of N-terminal signal sequences from nascent proteins as they are translocated into the lumen of the endoplasmic reticulum. Essential for the SPC catalytic activity, possibly by stabilizing and positioning the active center of the complex close to the lumenal surface.</text>
</comment>
<reference evidence="12" key="1">
    <citation type="submission" date="2022-11" db="UniProtKB">
        <authorList>
            <consortium name="WormBaseParasite"/>
        </authorList>
    </citation>
    <scope>IDENTIFICATION</scope>
</reference>
<dbReference type="AlphaFoldDB" id="A0A915IDQ6"/>
<evidence type="ECO:0000256" key="9">
    <source>
        <dbReference type="ARBA" id="ARBA00046080"/>
    </source>
</evidence>
<dbReference type="InterPro" id="IPR007653">
    <property type="entry name" value="SPC3"/>
</dbReference>
<dbReference type="PROSITE" id="PS51257">
    <property type="entry name" value="PROKAR_LIPOPROTEIN"/>
    <property type="match status" value="1"/>
</dbReference>
<evidence type="ECO:0000256" key="6">
    <source>
        <dbReference type="ARBA" id="ARBA00022989"/>
    </source>
</evidence>
<dbReference type="PIRSF" id="PIRSF016089">
    <property type="entry name" value="SPC22"/>
    <property type="match status" value="1"/>
</dbReference>
<evidence type="ECO:0000256" key="4">
    <source>
        <dbReference type="ARBA" id="ARBA00022824"/>
    </source>
</evidence>
<evidence type="ECO:0000256" key="5">
    <source>
        <dbReference type="ARBA" id="ARBA00022968"/>
    </source>
</evidence>
<keyword evidence="3" id="KW-0812">Transmembrane</keyword>
<dbReference type="Proteomes" id="UP000887565">
    <property type="component" value="Unplaced"/>
</dbReference>
<dbReference type="GO" id="GO:0006465">
    <property type="term" value="P:signal peptide processing"/>
    <property type="evidence" value="ECO:0007669"/>
    <property type="project" value="UniProtKB-UniRule"/>
</dbReference>
<evidence type="ECO:0000256" key="7">
    <source>
        <dbReference type="ARBA" id="ARBA00023136"/>
    </source>
</evidence>
<keyword evidence="11" id="KW-1185">Reference proteome</keyword>
<evidence type="ECO:0000256" key="8">
    <source>
        <dbReference type="ARBA" id="ARBA00029556"/>
    </source>
</evidence>
<dbReference type="Pfam" id="PF04573">
    <property type="entry name" value="SPC22"/>
    <property type="match status" value="1"/>
</dbReference>
<evidence type="ECO:0000256" key="1">
    <source>
        <dbReference type="ARBA" id="ARBA00004648"/>
    </source>
</evidence>
<accession>A0A915IDQ6</accession>
<keyword evidence="6" id="KW-1133">Transmembrane helix</keyword>
<sequence>MHSFLSRLNAVFAFALSVLASVTFACFVTTFFKNYSTAVEIATAKPFIKNLPDYSANREKNDLAVLNFDLQVDLSPLFDWNTKQLFLFLTAEYATKENALNQVVLWDKIVLRTDNPVIDLKSNNLKYYFWDDGNGLR</sequence>
<keyword evidence="4 10" id="KW-0256">Endoplasmic reticulum</keyword>
<dbReference type="WBParaSite" id="nRc.2.0.1.t11928-RA">
    <property type="protein sequence ID" value="nRc.2.0.1.t11928-RA"/>
    <property type="gene ID" value="nRc.2.0.1.g11928"/>
</dbReference>
<dbReference type="PANTHER" id="PTHR12804:SF0">
    <property type="entry name" value="SIGNAL PEPTIDASE COMPLEX SUBUNIT 3"/>
    <property type="match status" value="1"/>
</dbReference>
<evidence type="ECO:0000256" key="10">
    <source>
        <dbReference type="PIRNR" id="PIRNR016089"/>
    </source>
</evidence>
<dbReference type="PANTHER" id="PTHR12804">
    <property type="entry name" value="MICROSOMAL SIGNAL PEPTIDASE 23 KD SUBUNIT SPC22/23"/>
    <property type="match status" value="1"/>
</dbReference>
<keyword evidence="5" id="KW-0735">Signal-anchor</keyword>
<comment type="similarity">
    <text evidence="2 10">Belongs to the SPCS3 family.</text>
</comment>
<dbReference type="GO" id="GO:0045047">
    <property type="term" value="P:protein targeting to ER"/>
    <property type="evidence" value="ECO:0007669"/>
    <property type="project" value="TreeGrafter"/>
</dbReference>
<evidence type="ECO:0000256" key="2">
    <source>
        <dbReference type="ARBA" id="ARBA00009289"/>
    </source>
</evidence>
<dbReference type="OMA" id="AFDWSTH"/>
<organism evidence="11 12">
    <name type="scientific">Romanomermis culicivorax</name>
    <name type="common">Nematode worm</name>
    <dbReference type="NCBI Taxonomy" id="13658"/>
    <lineage>
        <taxon>Eukaryota</taxon>
        <taxon>Metazoa</taxon>
        <taxon>Ecdysozoa</taxon>
        <taxon>Nematoda</taxon>
        <taxon>Enoplea</taxon>
        <taxon>Dorylaimia</taxon>
        <taxon>Mermithida</taxon>
        <taxon>Mermithoidea</taxon>
        <taxon>Mermithidae</taxon>
        <taxon>Romanomermis</taxon>
    </lineage>
</organism>
<proteinExistence type="inferred from homology"/>
<evidence type="ECO:0000313" key="12">
    <source>
        <dbReference type="WBParaSite" id="nRc.2.0.1.t11928-RA"/>
    </source>
</evidence>
<dbReference type="GO" id="GO:0005787">
    <property type="term" value="C:signal peptidase complex"/>
    <property type="evidence" value="ECO:0007669"/>
    <property type="project" value="UniProtKB-UniRule"/>
</dbReference>
<name>A0A915IDQ6_ROMCU</name>
<comment type="subcellular location">
    <subcellularLocation>
        <location evidence="1">Endoplasmic reticulum membrane</location>
        <topology evidence="1">Single-pass type II membrane protein</topology>
    </subcellularLocation>
</comment>
<protein>
    <recommendedName>
        <fullName evidence="8 10">Signal peptidase complex subunit 3</fullName>
    </recommendedName>
</protein>
<evidence type="ECO:0000313" key="11">
    <source>
        <dbReference type="Proteomes" id="UP000887565"/>
    </source>
</evidence>
<evidence type="ECO:0000256" key="3">
    <source>
        <dbReference type="ARBA" id="ARBA00022692"/>
    </source>
</evidence>
<keyword evidence="7 10" id="KW-0472">Membrane</keyword>